<name>A0A811UVI0_CERCA</name>
<dbReference type="AlphaFoldDB" id="A0A811UVI0"/>
<evidence type="ECO:0000313" key="2">
    <source>
        <dbReference type="Proteomes" id="UP000606786"/>
    </source>
</evidence>
<reference evidence="1" key="1">
    <citation type="submission" date="2020-11" db="EMBL/GenBank/DDBJ databases">
        <authorList>
            <person name="Whitehead M."/>
        </authorList>
    </citation>
    <scope>NUCLEOTIDE SEQUENCE</scope>
    <source>
        <strain evidence="1">EGII</strain>
    </source>
</reference>
<organism evidence="1 2">
    <name type="scientific">Ceratitis capitata</name>
    <name type="common">Mediterranean fruit fly</name>
    <name type="synonym">Tephritis capitata</name>
    <dbReference type="NCBI Taxonomy" id="7213"/>
    <lineage>
        <taxon>Eukaryota</taxon>
        <taxon>Metazoa</taxon>
        <taxon>Ecdysozoa</taxon>
        <taxon>Arthropoda</taxon>
        <taxon>Hexapoda</taxon>
        <taxon>Insecta</taxon>
        <taxon>Pterygota</taxon>
        <taxon>Neoptera</taxon>
        <taxon>Endopterygota</taxon>
        <taxon>Diptera</taxon>
        <taxon>Brachycera</taxon>
        <taxon>Muscomorpha</taxon>
        <taxon>Tephritoidea</taxon>
        <taxon>Tephritidae</taxon>
        <taxon>Ceratitis</taxon>
        <taxon>Ceratitis</taxon>
    </lineage>
</organism>
<gene>
    <name evidence="1" type="ORF">CCAP1982_LOCUS11424</name>
</gene>
<evidence type="ECO:0000313" key="1">
    <source>
        <dbReference type="EMBL" id="CAD7002960.1"/>
    </source>
</evidence>
<sequence length="117" mass="13384">MHQALLQTINNWTESVGVDTVNKTDLVPSINVPELKYKWKNSEAYRGYCGNSLQSSGHKFLYFIQHEVGSSAALGRHIRDKYSFISNQLASHAFKVGLIEDKICCEYIFNQQWTKPT</sequence>
<accession>A0A811UVI0</accession>
<dbReference type="EMBL" id="CAJHJT010000034">
    <property type="protein sequence ID" value="CAD7002960.1"/>
    <property type="molecule type" value="Genomic_DNA"/>
</dbReference>
<proteinExistence type="predicted"/>
<keyword evidence="2" id="KW-1185">Reference proteome</keyword>
<protein>
    <submittedName>
        <fullName evidence="1">(Mediterranean fruit fly) hypothetical protein</fullName>
    </submittedName>
</protein>
<comment type="caution">
    <text evidence="1">The sequence shown here is derived from an EMBL/GenBank/DDBJ whole genome shotgun (WGS) entry which is preliminary data.</text>
</comment>
<dbReference type="Proteomes" id="UP000606786">
    <property type="component" value="Unassembled WGS sequence"/>
</dbReference>